<dbReference type="RefSeq" id="WP_339424527.1">
    <property type="nucleotide sequence ID" value="NZ_JBDJNQ010000009.1"/>
</dbReference>
<evidence type="ECO:0000313" key="2">
    <source>
        <dbReference type="Proteomes" id="UP001409291"/>
    </source>
</evidence>
<organism evidence="1 2">
    <name type="scientific">Sphingobacterium kitahiroshimense</name>
    <dbReference type="NCBI Taxonomy" id="470446"/>
    <lineage>
        <taxon>Bacteria</taxon>
        <taxon>Pseudomonadati</taxon>
        <taxon>Bacteroidota</taxon>
        <taxon>Sphingobacteriia</taxon>
        <taxon>Sphingobacteriales</taxon>
        <taxon>Sphingobacteriaceae</taxon>
        <taxon>Sphingobacterium</taxon>
    </lineage>
</organism>
<sequence>MEKKEFTPEGVRVWYLEFYAQNDFQKKQQIQALQQSFRLTLKSMFYFTSEQEEWLDALDDDFIFVISNQLTLTLTLELPIRLVKPEKPDPGVSVLGVKRGESHNPINSSAATGEALQAEGEFVFVISY</sequence>
<evidence type="ECO:0000313" key="1">
    <source>
        <dbReference type="EMBL" id="MEN5379212.1"/>
    </source>
</evidence>
<protein>
    <submittedName>
        <fullName evidence="1">Uncharacterized protein</fullName>
    </submittedName>
</protein>
<name>A0ABV0BXI4_9SPHI</name>
<accession>A0ABV0BXI4</accession>
<comment type="caution">
    <text evidence="1">The sequence shown here is derived from an EMBL/GenBank/DDBJ whole genome shotgun (WGS) entry which is preliminary data.</text>
</comment>
<gene>
    <name evidence="1" type="ORF">ABE541_18250</name>
</gene>
<proteinExistence type="predicted"/>
<dbReference type="EMBL" id="JBDJNQ010000009">
    <property type="protein sequence ID" value="MEN5379212.1"/>
    <property type="molecule type" value="Genomic_DNA"/>
</dbReference>
<keyword evidence="2" id="KW-1185">Reference proteome</keyword>
<dbReference type="Proteomes" id="UP001409291">
    <property type="component" value="Unassembled WGS sequence"/>
</dbReference>
<reference evidence="1 2" key="1">
    <citation type="submission" date="2024-04" db="EMBL/GenBank/DDBJ databases">
        <title>WGS of bacteria from Torrens River.</title>
        <authorList>
            <person name="Wyrsch E.R."/>
            <person name="Drigo B."/>
        </authorList>
    </citation>
    <scope>NUCLEOTIDE SEQUENCE [LARGE SCALE GENOMIC DNA]</scope>
    <source>
        <strain evidence="1 2">TWI391</strain>
    </source>
</reference>